<comment type="catalytic activity">
    <reaction evidence="1 7">
        <text>ATP-dependent breakage, passage and rejoining of double-stranded DNA.</text>
        <dbReference type="EC" id="5.6.2.2"/>
    </reaction>
</comment>
<dbReference type="InterPro" id="IPR006691">
    <property type="entry name" value="GyrA/parC_rep"/>
</dbReference>
<dbReference type="FunFam" id="3.90.199.10:FF:000001">
    <property type="entry name" value="DNA gyrase subunit A"/>
    <property type="match status" value="1"/>
</dbReference>
<dbReference type="Gene3D" id="2.120.10.90">
    <property type="entry name" value="DNA gyrase/topoisomerase IV, subunit A, C-terminal"/>
    <property type="match status" value="1"/>
</dbReference>
<dbReference type="InterPro" id="IPR050220">
    <property type="entry name" value="Type_II_DNA_Topoisomerases"/>
</dbReference>
<name>K9WN02_9CYAN</name>
<keyword evidence="6 7" id="KW-0413">Isomerase</keyword>
<evidence type="ECO:0000313" key="11">
    <source>
        <dbReference type="EMBL" id="AFZ21171.1"/>
    </source>
</evidence>
<dbReference type="Proteomes" id="UP000010471">
    <property type="component" value="Chromosome"/>
</dbReference>
<evidence type="ECO:0000259" key="10">
    <source>
        <dbReference type="PROSITE" id="PS52040"/>
    </source>
</evidence>
<dbReference type="SUPFAM" id="SSF56719">
    <property type="entry name" value="Type II DNA topoisomerase"/>
    <property type="match status" value="1"/>
</dbReference>
<dbReference type="Gene3D" id="3.30.1360.40">
    <property type="match status" value="1"/>
</dbReference>
<dbReference type="KEGG" id="mic:Mic7113_5537"/>
<proteinExistence type="inferred from homology"/>
<keyword evidence="12" id="KW-1185">Reference proteome</keyword>
<dbReference type="Gene3D" id="3.90.199.10">
    <property type="entry name" value="Topoisomerase II, domain 5"/>
    <property type="match status" value="1"/>
</dbReference>
<protein>
    <recommendedName>
        <fullName evidence="3">DNA topoisomerase (ATP-hydrolyzing)</fullName>
        <ecNumber evidence="3">5.6.2.2</ecNumber>
    </recommendedName>
</protein>
<dbReference type="EC" id="5.6.2.2" evidence="3"/>
<comment type="similarity">
    <text evidence="2">Belongs to the type II topoisomerase GyrA/ParC subunit family.</text>
</comment>
<dbReference type="Pfam" id="PF03989">
    <property type="entry name" value="DNA_gyraseA_C"/>
    <property type="match status" value="4"/>
</dbReference>
<evidence type="ECO:0000313" key="12">
    <source>
        <dbReference type="Proteomes" id="UP000010471"/>
    </source>
</evidence>
<organism evidence="11 12">
    <name type="scientific">Allocoleopsis franciscana PCC 7113</name>
    <dbReference type="NCBI Taxonomy" id="1173027"/>
    <lineage>
        <taxon>Bacteria</taxon>
        <taxon>Bacillati</taxon>
        <taxon>Cyanobacteriota</taxon>
        <taxon>Cyanophyceae</taxon>
        <taxon>Coleofasciculales</taxon>
        <taxon>Coleofasciculaceae</taxon>
        <taxon>Allocoleopsis</taxon>
        <taxon>Allocoleopsis franciscana</taxon>
    </lineage>
</organism>
<gene>
    <name evidence="11" type="ORF">Mic7113_5537</name>
</gene>
<evidence type="ECO:0000256" key="1">
    <source>
        <dbReference type="ARBA" id="ARBA00000185"/>
    </source>
</evidence>
<feature type="domain" description="Topo IIA-type catalytic" evidence="10">
    <location>
        <begin position="39"/>
        <end position="511"/>
    </location>
</feature>
<evidence type="ECO:0000256" key="8">
    <source>
        <dbReference type="SAM" id="Coils"/>
    </source>
</evidence>
<dbReference type="SMART" id="SM00434">
    <property type="entry name" value="TOP4c"/>
    <property type="match status" value="1"/>
</dbReference>
<dbReference type="GO" id="GO:0034335">
    <property type="term" value="F:DNA negative supercoiling activity"/>
    <property type="evidence" value="ECO:0007669"/>
    <property type="project" value="UniProtKB-ARBA"/>
</dbReference>
<accession>K9WN02</accession>
<dbReference type="NCBIfam" id="NF004044">
    <property type="entry name" value="PRK05561.1"/>
    <property type="match status" value="1"/>
</dbReference>
<dbReference type="Pfam" id="PF00521">
    <property type="entry name" value="DNA_topoisoIV"/>
    <property type="match status" value="1"/>
</dbReference>
<dbReference type="GO" id="GO:0003677">
    <property type="term" value="F:DNA binding"/>
    <property type="evidence" value="ECO:0007669"/>
    <property type="project" value="UniProtKB-UniRule"/>
</dbReference>
<evidence type="ECO:0000256" key="5">
    <source>
        <dbReference type="ARBA" id="ARBA00023125"/>
    </source>
</evidence>
<dbReference type="HOGENOM" id="CLU_002977_6_1_3"/>
<evidence type="ECO:0000256" key="6">
    <source>
        <dbReference type="ARBA" id="ARBA00023235"/>
    </source>
</evidence>
<feature type="active site" description="O-(5'-phospho-DNA)-tyrosine intermediate" evidence="7">
    <location>
        <position position="127"/>
    </location>
</feature>
<dbReference type="RefSeq" id="WP_015185304.1">
    <property type="nucleotide sequence ID" value="NC_019738.1"/>
</dbReference>
<dbReference type="SUPFAM" id="SSF101904">
    <property type="entry name" value="GyrA/ParC C-terminal domain-like"/>
    <property type="match status" value="1"/>
</dbReference>
<feature type="compositionally biased region" description="Basic and acidic residues" evidence="9">
    <location>
        <begin position="498"/>
        <end position="511"/>
    </location>
</feature>
<reference evidence="11 12" key="1">
    <citation type="submission" date="2012-06" db="EMBL/GenBank/DDBJ databases">
        <title>Finished chromosome of genome of Microcoleus sp. PCC 7113.</title>
        <authorList>
            <consortium name="US DOE Joint Genome Institute"/>
            <person name="Gugger M."/>
            <person name="Coursin T."/>
            <person name="Rippka R."/>
            <person name="Tandeau De Marsac N."/>
            <person name="Huntemann M."/>
            <person name="Wei C.-L."/>
            <person name="Han J."/>
            <person name="Detter J.C."/>
            <person name="Han C."/>
            <person name="Tapia R."/>
            <person name="Chen A."/>
            <person name="Kyrpides N."/>
            <person name="Mavromatis K."/>
            <person name="Markowitz V."/>
            <person name="Szeto E."/>
            <person name="Ivanova N."/>
            <person name="Pagani I."/>
            <person name="Pati A."/>
            <person name="Goodwin L."/>
            <person name="Nordberg H.P."/>
            <person name="Cantor M.N."/>
            <person name="Hua S.X."/>
            <person name="Woyke T."/>
            <person name="Kerfeld C.A."/>
        </authorList>
    </citation>
    <scope>NUCLEOTIDE SEQUENCE [LARGE SCALE GENOMIC DNA]</scope>
    <source>
        <strain evidence="11 12">PCC 7113</strain>
    </source>
</reference>
<dbReference type="GO" id="GO:0005737">
    <property type="term" value="C:cytoplasm"/>
    <property type="evidence" value="ECO:0007669"/>
    <property type="project" value="TreeGrafter"/>
</dbReference>
<dbReference type="Gene3D" id="1.10.268.10">
    <property type="entry name" value="Topoisomerase, domain 3"/>
    <property type="match status" value="1"/>
</dbReference>
<feature type="region of interest" description="Disordered" evidence="9">
    <location>
        <begin position="498"/>
        <end position="563"/>
    </location>
</feature>
<evidence type="ECO:0000256" key="4">
    <source>
        <dbReference type="ARBA" id="ARBA00023029"/>
    </source>
</evidence>
<dbReference type="STRING" id="1173027.Mic7113_5537"/>
<dbReference type="FunFam" id="3.30.1360.40:FF:000002">
    <property type="entry name" value="DNA gyrase subunit A"/>
    <property type="match status" value="1"/>
</dbReference>
<dbReference type="EMBL" id="CP003630">
    <property type="protein sequence ID" value="AFZ21171.1"/>
    <property type="molecule type" value="Genomic_DNA"/>
</dbReference>
<feature type="coiled-coil region" evidence="8">
    <location>
        <begin position="449"/>
        <end position="490"/>
    </location>
</feature>
<dbReference type="FunFam" id="1.10.268.10:FF:000001">
    <property type="entry name" value="DNA gyrase subunit A"/>
    <property type="match status" value="1"/>
</dbReference>
<keyword evidence="5 7" id="KW-0238">DNA-binding</keyword>
<dbReference type="InterPro" id="IPR002205">
    <property type="entry name" value="Topo_IIA_dom_A"/>
</dbReference>
<evidence type="ECO:0000256" key="9">
    <source>
        <dbReference type="SAM" id="MobiDB-lite"/>
    </source>
</evidence>
<sequence>MAKQLNLLATGQVIPTALHAEMQRSYLEYAMSVIVGRALPDVRDGLKPVHRRILYAMHELGLTPDRPYRKCARVVGDVLGKYHPHGDQAVYDALVRLVQDFSSRYPLLAGHGNFGSVDNDPPAAMRYTETRLSSVGNEALLSEIGEATVDFSSNFDSSQQEPVVLPAQLPVLLLNGCSGIAVGMATNIPPHNLGEVVDGLIALIDHPNLSDEKLWELIPGPDFPTGGEIVDVGGIREAYSIGRGSIPVRGIAQLEEIAAGRGRRQHRRTAIVVTELPYQVNKAGWIEKVAELVNQGRLEGIADLRDESDRSGMRVVIELKRDTNAHHVLKQLYQQTALQTTFGAIMLALVDRQPRQLNLRQLLEEFLQFREQTLTRQYTYELEQHEGRLHLVDGLIICLEALDRVIDILRSAPDGTTAKTSLQNQLNISEAQADAILSMPMRRLTGLERQKLQTEFAELTARIEQLRRLLSDRNELLKTLKKDLRSLKRKYADPRRTKIITKDLKAKEQEVSRQASSAKSKKSKVKNQTSPDKSSTSEPGNQEKGNRRKKKDSNPPTLPLPELVVEEEETVLEFTHHGCVLRQRPTTTSKSTQSMKKGNDFVVETLTTITQAELVVITSAGKAYPVKVRDIPPAAGLQAGTPLVKLLPEVVQSETVVAYYILPEQPDTLSLILLTQQGRIKRLPASELTNLTARGTTPIKLKDDDQLQYVCLAQPGEQLALATSNGRILRFEINDAQLPLMGRSAQGNQALRLQRRERLVGCVTLSAKENLLLVSEQGYGKRVPVGLFRLVNRGELGTQALQFKTATDSLVAMTKALPKSEVMLVTSAERTVSLQMESVKIWGKDGTGDRIAKLKAEEKILSVSVLSS</sequence>
<dbReference type="PATRIC" id="fig|1173027.3.peg.6131"/>
<dbReference type="InterPro" id="IPR035516">
    <property type="entry name" value="Gyrase/topoIV_suA_C"/>
</dbReference>
<evidence type="ECO:0000256" key="3">
    <source>
        <dbReference type="ARBA" id="ARBA00012895"/>
    </source>
</evidence>
<evidence type="ECO:0000256" key="7">
    <source>
        <dbReference type="PROSITE-ProRule" id="PRU01384"/>
    </source>
</evidence>
<feature type="compositionally biased region" description="Polar residues" evidence="9">
    <location>
        <begin position="526"/>
        <end position="540"/>
    </location>
</feature>
<dbReference type="InterPro" id="IPR013760">
    <property type="entry name" value="Topo_IIA-like_dom_sf"/>
</dbReference>
<dbReference type="PROSITE" id="PS52040">
    <property type="entry name" value="TOPO_IIA"/>
    <property type="match status" value="1"/>
</dbReference>
<evidence type="ECO:0000256" key="2">
    <source>
        <dbReference type="ARBA" id="ARBA00008263"/>
    </source>
</evidence>
<dbReference type="OrthoDB" id="9806486at2"/>
<dbReference type="eggNOG" id="COG0188">
    <property type="taxonomic scope" value="Bacteria"/>
</dbReference>
<keyword evidence="4 7" id="KW-0799">Topoisomerase</keyword>
<keyword evidence="8" id="KW-0175">Coiled coil</keyword>
<dbReference type="InterPro" id="IPR013758">
    <property type="entry name" value="Topo_IIA_A/C_ab"/>
</dbReference>
<dbReference type="GO" id="GO:0009330">
    <property type="term" value="C:DNA topoisomerase type II (double strand cut, ATP-hydrolyzing) complex"/>
    <property type="evidence" value="ECO:0007669"/>
    <property type="project" value="TreeGrafter"/>
</dbReference>
<dbReference type="PANTHER" id="PTHR43493">
    <property type="entry name" value="DNA GYRASE/TOPOISOMERASE SUBUNIT A"/>
    <property type="match status" value="1"/>
</dbReference>
<dbReference type="GO" id="GO:0005524">
    <property type="term" value="F:ATP binding"/>
    <property type="evidence" value="ECO:0007669"/>
    <property type="project" value="InterPro"/>
</dbReference>
<dbReference type="PANTHER" id="PTHR43493:SF5">
    <property type="entry name" value="DNA GYRASE SUBUNIT A, CHLOROPLASTIC_MITOCHONDRIAL"/>
    <property type="match status" value="1"/>
</dbReference>
<dbReference type="GO" id="GO:0006265">
    <property type="term" value="P:DNA topological change"/>
    <property type="evidence" value="ECO:0007669"/>
    <property type="project" value="UniProtKB-UniRule"/>
</dbReference>
<dbReference type="InterPro" id="IPR013757">
    <property type="entry name" value="Topo_IIA_A_a_sf"/>
</dbReference>
<dbReference type="AlphaFoldDB" id="K9WN02"/>
<dbReference type="CDD" id="cd00187">
    <property type="entry name" value="TOP4c"/>
    <property type="match status" value="1"/>
</dbReference>